<dbReference type="EC" id="1.1.1.267" evidence="9"/>
<feature type="binding site" evidence="9">
    <location>
        <position position="233"/>
    </location>
    <ligand>
        <name>1-deoxy-D-xylulose 5-phosphate</name>
        <dbReference type="ChEBI" id="CHEBI:57792"/>
    </ligand>
</feature>
<keyword evidence="3 9" id="KW-0479">Metal-binding</keyword>
<feature type="binding site" evidence="9">
    <location>
        <position position="28"/>
    </location>
    <ligand>
        <name>NADPH</name>
        <dbReference type="ChEBI" id="CHEBI:57783"/>
    </ligand>
</feature>
<comment type="caution">
    <text evidence="9">Lacks conserved residue(s) required for the propagation of feature annotation.</text>
</comment>
<dbReference type="HAMAP" id="MF_00183">
    <property type="entry name" value="DXP_reductoisom"/>
    <property type="match status" value="1"/>
</dbReference>
<keyword evidence="13" id="KW-0413">Isomerase</keyword>
<comment type="caution">
    <text evidence="13">The sequence shown here is derived from an EMBL/GenBank/DDBJ whole genome shotgun (WGS) entry which is preliminary data.</text>
</comment>
<feature type="binding site" evidence="9">
    <location>
        <position position="229"/>
    </location>
    <ligand>
        <name>1-deoxy-D-xylulose 5-phosphate</name>
        <dbReference type="ChEBI" id="CHEBI:57792"/>
    </ligand>
</feature>
<dbReference type="RefSeq" id="WP_044413288.1">
    <property type="nucleotide sequence ID" value="NZ_JXXE01000332.1"/>
</dbReference>
<feature type="binding site" evidence="9">
    <location>
        <position position="52"/>
    </location>
    <ligand>
        <name>NADPH</name>
        <dbReference type="ChEBI" id="CHEBI:57783"/>
    </ligand>
</feature>
<dbReference type="InterPro" id="IPR026877">
    <property type="entry name" value="DXPR_C"/>
</dbReference>
<dbReference type="FunFam" id="3.40.50.720:FF:000045">
    <property type="entry name" value="1-deoxy-D-xylulose 5-phosphate reductoisomerase"/>
    <property type="match status" value="1"/>
</dbReference>
<keyword evidence="4 9" id="KW-0521">NADP</keyword>
<reference evidence="13 14" key="1">
    <citation type="submission" date="2014-11" db="EMBL/GenBank/DDBJ databases">
        <title>Genomics and ecophysiology of heterotrophic nitrogen fixing bacteria isolated from estuarine surface water.</title>
        <authorList>
            <person name="Bentzon-Tilia M."/>
            <person name="Severin I."/>
            <person name="Hansen L.H."/>
            <person name="Riemann L."/>
        </authorList>
    </citation>
    <scope>NUCLEOTIDE SEQUENCE [LARGE SCALE GENOMIC DNA]</scope>
    <source>
        <strain evidence="13 14">BAL398</strain>
    </source>
</reference>
<comment type="catalytic activity">
    <reaction evidence="8">
        <text>2-C-methyl-D-erythritol 4-phosphate + NADP(+) = 1-deoxy-D-xylulose 5-phosphate + NADPH + H(+)</text>
        <dbReference type="Rhea" id="RHEA:13717"/>
        <dbReference type="ChEBI" id="CHEBI:15378"/>
        <dbReference type="ChEBI" id="CHEBI:57783"/>
        <dbReference type="ChEBI" id="CHEBI:57792"/>
        <dbReference type="ChEBI" id="CHEBI:58262"/>
        <dbReference type="ChEBI" id="CHEBI:58349"/>
        <dbReference type="EC" id="1.1.1.267"/>
    </reaction>
    <physiologicalReaction direction="right-to-left" evidence="8">
        <dbReference type="Rhea" id="RHEA:13719"/>
    </physiologicalReaction>
</comment>
<evidence type="ECO:0000256" key="3">
    <source>
        <dbReference type="ARBA" id="ARBA00022723"/>
    </source>
</evidence>
<dbReference type="InterPro" id="IPR013644">
    <property type="entry name" value="DXP_reductoisomerase_C"/>
</dbReference>
<feature type="binding site" evidence="9">
    <location>
        <position position="138"/>
    </location>
    <ligand>
        <name>NADPH</name>
        <dbReference type="ChEBI" id="CHEBI:57783"/>
    </ligand>
</feature>
<feature type="binding site" evidence="9">
    <location>
        <position position="163"/>
    </location>
    <ligand>
        <name>1-deoxy-D-xylulose 5-phosphate</name>
        <dbReference type="ChEBI" id="CHEBI:57792"/>
    </ligand>
</feature>
<dbReference type="Gene3D" id="3.40.50.720">
    <property type="entry name" value="NAD(P)-binding Rossmann-like Domain"/>
    <property type="match status" value="1"/>
</dbReference>
<dbReference type="GO" id="GO:0030604">
    <property type="term" value="F:1-deoxy-D-xylulose-5-phosphate reductoisomerase activity"/>
    <property type="evidence" value="ECO:0007669"/>
    <property type="project" value="UniProtKB-UniRule"/>
</dbReference>
<feature type="binding site" evidence="9">
    <location>
        <position position="230"/>
    </location>
    <ligand>
        <name>1-deoxy-D-xylulose 5-phosphate</name>
        <dbReference type="ChEBI" id="CHEBI:57792"/>
    </ligand>
</feature>
<dbReference type="GO" id="GO:0030145">
    <property type="term" value="F:manganese ion binding"/>
    <property type="evidence" value="ECO:0007669"/>
    <property type="project" value="TreeGrafter"/>
</dbReference>
<dbReference type="Pfam" id="PF13288">
    <property type="entry name" value="DXPR_C"/>
    <property type="match status" value="1"/>
</dbReference>
<dbReference type="Pfam" id="PF08436">
    <property type="entry name" value="DXP_redisom_C"/>
    <property type="match status" value="1"/>
</dbReference>
<feature type="binding site" evidence="9">
    <location>
        <position position="162"/>
    </location>
    <ligand>
        <name>Mn(2+)</name>
        <dbReference type="ChEBI" id="CHEBI:29035"/>
    </ligand>
</feature>
<dbReference type="SUPFAM" id="SSF51735">
    <property type="entry name" value="NAD(P)-binding Rossmann-fold domains"/>
    <property type="match status" value="1"/>
</dbReference>
<evidence type="ECO:0000313" key="13">
    <source>
        <dbReference type="EMBL" id="KIZ40845.1"/>
    </source>
</evidence>
<feature type="domain" description="DXP reductoisomerase C-terminal" evidence="12">
    <location>
        <begin position="273"/>
        <end position="393"/>
    </location>
</feature>
<evidence type="ECO:0000259" key="10">
    <source>
        <dbReference type="Pfam" id="PF02670"/>
    </source>
</evidence>
<dbReference type="AlphaFoldDB" id="A0A0D7EJZ9"/>
<feature type="binding site" evidence="9">
    <location>
        <position position="188"/>
    </location>
    <ligand>
        <name>1-deoxy-D-xylulose 5-phosphate</name>
        <dbReference type="ChEBI" id="CHEBI:57792"/>
    </ligand>
</feature>
<feature type="domain" description="1-deoxy-D-xylulose 5-phosphate reductoisomerase N-terminal" evidence="10">
    <location>
        <begin position="19"/>
        <end position="144"/>
    </location>
</feature>
<feature type="binding site" evidence="9">
    <location>
        <position position="217"/>
    </location>
    <ligand>
        <name>NADPH</name>
        <dbReference type="ChEBI" id="CHEBI:57783"/>
    </ligand>
</feature>
<dbReference type="InterPro" id="IPR013512">
    <property type="entry name" value="DXP_reductoisomerase_N"/>
</dbReference>
<keyword evidence="7 9" id="KW-0414">Isoprene biosynthesis</keyword>
<feature type="binding site" evidence="9">
    <location>
        <position position="136"/>
    </location>
    <ligand>
        <name>NADPH</name>
        <dbReference type="ChEBI" id="CHEBI:57783"/>
    </ligand>
</feature>
<dbReference type="InterPro" id="IPR003821">
    <property type="entry name" value="DXP_reductoisomerase"/>
</dbReference>
<keyword evidence="5 9" id="KW-0560">Oxidoreductase</keyword>
<dbReference type="GO" id="GO:0051484">
    <property type="term" value="P:isopentenyl diphosphate biosynthetic process, methylerythritol 4-phosphate pathway involved in terpenoid biosynthetic process"/>
    <property type="evidence" value="ECO:0007669"/>
    <property type="project" value="UniProtKB-ARBA"/>
</dbReference>
<evidence type="ECO:0000256" key="4">
    <source>
        <dbReference type="ARBA" id="ARBA00022857"/>
    </source>
</evidence>
<dbReference type="PANTHER" id="PTHR30525:SF0">
    <property type="entry name" value="1-DEOXY-D-XYLULOSE 5-PHOSPHATE REDUCTOISOMERASE, CHLOROPLASTIC"/>
    <property type="match status" value="1"/>
</dbReference>
<dbReference type="UniPathway" id="UPA00056">
    <property type="reaction ID" value="UER00092"/>
</dbReference>
<feature type="binding site" evidence="9">
    <location>
        <position position="26"/>
    </location>
    <ligand>
        <name>NADPH</name>
        <dbReference type="ChEBI" id="CHEBI:57783"/>
    </ligand>
</feature>
<evidence type="ECO:0000256" key="5">
    <source>
        <dbReference type="ARBA" id="ARBA00023002"/>
    </source>
</evidence>
<dbReference type="PIRSF" id="PIRSF006205">
    <property type="entry name" value="Dxp_reductismrs"/>
    <property type="match status" value="1"/>
</dbReference>
<evidence type="ECO:0000256" key="2">
    <source>
        <dbReference type="ARBA" id="ARBA00006825"/>
    </source>
</evidence>
<comment type="cofactor">
    <cofactor evidence="9">
        <name>Mg(2+)</name>
        <dbReference type="ChEBI" id="CHEBI:18420"/>
    </cofactor>
    <cofactor evidence="9">
        <name>Mn(2+)</name>
        <dbReference type="ChEBI" id="CHEBI:29035"/>
    </cofactor>
</comment>
<dbReference type="NCBIfam" id="TIGR00243">
    <property type="entry name" value="Dxr"/>
    <property type="match status" value="1"/>
</dbReference>
<feature type="binding site" evidence="9">
    <location>
        <position position="164"/>
    </location>
    <ligand>
        <name>1-deoxy-D-xylulose 5-phosphate</name>
        <dbReference type="ChEBI" id="CHEBI:57792"/>
    </ligand>
</feature>
<feature type="binding site" evidence="9">
    <location>
        <position position="137"/>
    </location>
    <ligand>
        <name>1-deoxy-D-xylulose 5-phosphate</name>
        <dbReference type="ChEBI" id="CHEBI:57792"/>
    </ligand>
</feature>
<feature type="domain" description="1-deoxy-D-xylulose 5-phosphate reductoisomerase C-terminal" evidence="11">
    <location>
        <begin position="158"/>
        <end position="241"/>
    </location>
</feature>
<dbReference type="InterPro" id="IPR036169">
    <property type="entry name" value="DXPR_C_sf"/>
</dbReference>
<evidence type="ECO:0000259" key="12">
    <source>
        <dbReference type="Pfam" id="PF13288"/>
    </source>
</evidence>
<dbReference type="EMBL" id="JXXE01000332">
    <property type="protein sequence ID" value="KIZ40845.1"/>
    <property type="molecule type" value="Genomic_DNA"/>
</dbReference>
<keyword evidence="9" id="KW-0460">Magnesium</keyword>
<dbReference type="PANTHER" id="PTHR30525">
    <property type="entry name" value="1-DEOXY-D-XYLULOSE 5-PHOSPHATE REDUCTOISOMERASE"/>
    <property type="match status" value="1"/>
</dbReference>
<dbReference type="GO" id="GO:0016853">
    <property type="term" value="F:isomerase activity"/>
    <property type="evidence" value="ECO:0007669"/>
    <property type="project" value="UniProtKB-KW"/>
</dbReference>
<feature type="binding site" evidence="9">
    <location>
        <position position="27"/>
    </location>
    <ligand>
        <name>NADPH</name>
        <dbReference type="ChEBI" id="CHEBI:57783"/>
    </ligand>
</feature>
<proteinExistence type="inferred from homology"/>
<dbReference type="OrthoDB" id="9806546at2"/>
<evidence type="ECO:0000256" key="9">
    <source>
        <dbReference type="HAMAP-Rule" id="MF_00183"/>
    </source>
</evidence>
<organism evidence="13 14">
    <name type="scientific">Rhodopseudomonas palustris</name>
    <dbReference type="NCBI Taxonomy" id="1076"/>
    <lineage>
        <taxon>Bacteria</taxon>
        <taxon>Pseudomonadati</taxon>
        <taxon>Pseudomonadota</taxon>
        <taxon>Alphaproteobacteria</taxon>
        <taxon>Hyphomicrobiales</taxon>
        <taxon>Nitrobacteraceae</taxon>
        <taxon>Rhodopseudomonas</taxon>
    </lineage>
</organism>
<feature type="binding site" evidence="9">
    <location>
        <position position="53"/>
    </location>
    <ligand>
        <name>NADPH</name>
        <dbReference type="ChEBI" id="CHEBI:57783"/>
    </ligand>
</feature>
<keyword evidence="6 9" id="KW-0464">Manganese</keyword>
<feature type="binding site" evidence="9">
    <location>
        <position position="211"/>
    </location>
    <ligand>
        <name>1-deoxy-D-xylulose 5-phosphate</name>
        <dbReference type="ChEBI" id="CHEBI:57792"/>
    </ligand>
</feature>
<comment type="similarity">
    <text evidence="2 9">Belongs to the DXR family.</text>
</comment>
<dbReference type="STRING" id="1421013.GCA_000504425_01334"/>
<dbReference type="Pfam" id="PF02670">
    <property type="entry name" value="DXP_reductoisom"/>
    <property type="match status" value="1"/>
</dbReference>
<evidence type="ECO:0000313" key="14">
    <source>
        <dbReference type="Proteomes" id="UP000032515"/>
    </source>
</evidence>
<feature type="binding site" evidence="9">
    <location>
        <position position="164"/>
    </location>
    <ligand>
        <name>Mn(2+)</name>
        <dbReference type="ChEBI" id="CHEBI:29035"/>
    </ligand>
</feature>
<feature type="binding site" evidence="9">
    <location>
        <position position="233"/>
    </location>
    <ligand>
        <name>Mn(2+)</name>
        <dbReference type="ChEBI" id="CHEBI:29035"/>
    </ligand>
</feature>
<feature type="binding site" evidence="9">
    <location>
        <position position="224"/>
    </location>
    <ligand>
        <name>1-deoxy-D-xylulose 5-phosphate</name>
        <dbReference type="ChEBI" id="CHEBI:57792"/>
    </ligand>
</feature>
<dbReference type="SUPFAM" id="SSF69055">
    <property type="entry name" value="1-deoxy-D-xylulose-5-phosphate reductoisomerase, C-terminal domain"/>
    <property type="match status" value="1"/>
</dbReference>
<sequence>MSAVPLRNAKSTAAGVRSITVLGATGSIGDSTMDLLRAAPERYQVEALTANRNVEGLAKLAKEFGAQFAAVADESLLGELRDALDGTGIACGAGESAIIEAAERPADWIMAAISGAAGLKPALAAVDRGTTIALANKECLVCAGDFFMTRALAAGANILPADSEHNALFQALSSGNRHELTKVIITASGGPFRTWAAADIEQATLAQALKHPNWSMGQKITIDSASMMNKGLEVIEAAYLFALSPEQIEVLVHPQSIIHGMVEFSDRSVVAQLGAPDMRIPIAHCLGWPDRIVGRAATLDLAKIGQLTFEAPDFDRFPALRLAYEALRTGQGATTVYNAANEIAVAAFIAQKIRFGAITRLVEDTLNAWIRAGNLAPLNSADDAIGVDHAARKMAATLLPQIAAKAS</sequence>
<name>A0A0D7EJZ9_RHOPL</name>
<evidence type="ECO:0000256" key="1">
    <source>
        <dbReference type="ARBA" id="ARBA00005094"/>
    </source>
</evidence>
<evidence type="ECO:0000256" key="7">
    <source>
        <dbReference type="ARBA" id="ARBA00023229"/>
    </source>
</evidence>
<evidence type="ECO:0000259" key="11">
    <source>
        <dbReference type="Pfam" id="PF08436"/>
    </source>
</evidence>
<protein>
    <recommendedName>
        <fullName evidence="9">1-deoxy-D-xylulose 5-phosphate reductoisomerase</fullName>
        <shortName evidence="9">DXP reductoisomerase</shortName>
        <ecNumber evidence="9">1.1.1.267</ecNumber>
    </recommendedName>
    <alternativeName>
        <fullName evidence="9">1-deoxyxylulose-5-phosphate reductoisomerase</fullName>
    </alternativeName>
    <alternativeName>
        <fullName evidence="9">2-C-methyl-D-erythritol 4-phosphate synthase</fullName>
    </alternativeName>
</protein>
<evidence type="ECO:0000256" key="8">
    <source>
        <dbReference type="ARBA" id="ARBA00048543"/>
    </source>
</evidence>
<dbReference type="Proteomes" id="UP000032515">
    <property type="component" value="Unassembled WGS sequence"/>
</dbReference>
<dbReference type="Gene3D" id="1.10.1740.10">
    <property type="match status" value="1"/>
</dbReference>
<dbReference type="GO" id="GO:0070402">
    <property type="term" value="F:NADPH binding"/>
    <property type="evidence" value="ECO:0007669"/>
    <property type="project" value="InterPro"/>
</dbReference>
<dbReference type="InterPro" id="IPR036291">
    <property type="entry name" value="NAD(P)-bd_dom_sf"/>
</dbReference>
<dbReference type="PATRIC" id="fig|1076.23.peg.3552"/>
<evidence type="ECO:0000256" key="6">
    <source>
        <dbReference type="ARBA" id="ARBA00023211"/>
    </source>
</evidence>
<dbReference type="SUPFAM" id="SSF55347">
    <property type="entry name" value="Glyceraldehyde-3-phosphate dehydrogenase-like, C-terminal domain"/>
    <property type="match status" value="1"/>
</dbReference>
<accession>A0A0D7EJZ9</accession>
<gene>
    <name evidence="9" type="primary">dxr</name>
    <name evidence="13" type="ORF">OO17_16575</name>
</gene>
<comment type="function">
    <text evidence="9">Catalyzes the NADPH-dependent rearrangement and reduction of 1-deoxy-D-xylulose-5-phosphate (DXP) to 2-C-methyl-D-erythritol 4-phosphate (MEP).</text>
</comment>
<comment type="pathway">
    <text evidence="1 9">Isoprenoid biosynthesis; isopentenyl diphosphate biosynthesis via DXP pathway; isopentenyl diphosphate from 1-deoxy-D-xylulose 5-phosphate: step 1/6.</text>
</comment>
<feature type="binding site" evidence="9">
    <location>
        <position position="25"/>
    </location>
    <ligand>
        <name>NADPH</name>
        <dbReference type="ChEBI" id="CHEBI:57783"/>
    </ligand>
</feature>